<dbReference type="GO" id="GO:0046872">
    <property type="term" value="F:metal ion binding"/>
    <property type="evidence" value="ECO:0007669"/>
    <property type="project" value="UniProtKB-KW"/>
</dbReference>
<protein>
    <submittedName>
        <fullName evidence="8">Peptidase</fullName>
    </submittedName>
</protein>
<evidence type="ECO:0000256" key="5">
    <source>
        <dbReference type="ARBA" id="ARBA00023049"/>
    </source>
</evidence>
<dbReference type="Pfam" id="PF01435">
    <property type="entry name" value="Peptidase_M48"/>
    <property type="match status" value="1"/>
</dbReference>
<dbReference type="EMBL" id="MSLT01000001">
    <property type="protein sequence ID" value="OUD16300.1"/>
    <property type="molecule type" value="Genomic_DNA"/>
</dbReference>
<evidence type="ECO:0000256" key="4">
    <source>
        <dbReference type="ARBA" id="ARBA00022833"/>
    </source>
</evidence>
<evidence type="ECO:0000256" key="2">
    <source>
        <dbReference type="ARBA" id="ARBA00022723"/>
    </source>
</evidence>
<dbReference type="Gene3D" id="3.30.2010.10">
    <property type="entry name" value="Metalloproteases ('zincins'), catalytic domain"/>
    <property type="match status" value="1"/>
</dbReference>
<accession>A0A251XDK4</accession>
<evidence type="ECO:0000259" key="7">
    <source>
        <dbReference type="Pfam" id="PF01435"/>
    </source>
</evidence>
<organism evidence="8 9">
    <name type="scientific">Thioflexithrix psekupsensis</name>
    <dbReference type="NCBI Taxonomy" id="1570016"/>
    <lineage>
        <taxon>Bacteria</taxon>
        <taxon>Pseudomonadati</taxon>
        <taxon>Pseudomonadota</taxon>
        <taxon>Gammaproteobacteria</taxon>
        <taxon>Thiotrichales</taxon>
        <taxon>Thioflexithrix</taxon>
    </lineage>
</organism>
<comment type="similarity">
    <text evidence="6">Belongs to the peptidase M48 family.</text>
</comment>
<sequence>MLWKRMVLMSLVLFIFGCATSPLGRSQFAFLPAEQMDIMGEEAFLNLKQEMRLTKSASLSNYVTCVSGAIIDVSQSSIPHWEIAVFEEPTANAFALPGGKIGVHTGLFQVAKTPHQMATVIGHEIAHVLSNHGNERVSQQFAVEQGLALVQALANVQTETGQLLMGLLGVGAQLGILMPYSRVQESEADILGLHLMARAGFDPRESVALWQNMASSGGGDAPEFLSTHPSHQTRISELQNAIPYAMQLYEQAQRSGRRPNCRMS</sequence>
<dbReference type="PROSITE" id="PS51257">
    <property type="entry name" value="PROKAR_LIPOPROTEIN"/>
    <property type="match status" value="1"/>
</dbReference>
<evidence type="ECO:0000313" key="9">
    <source>
        <dbReference type="Proteomes" id="UP000194798"/>
    </source>
</evidence>
<dbReference type="InterPro" id="IPR051156">
    <property type="entry name" value="Mito/Outer_Membr_Metalloprot"/>
</dbReference>
<feature type="domain" description="Peptidase M48" evidence="7">
    <location>
        <begin position="62"/>
        <end position="240"/>
    </location>
</feature>
<keyword evidence="1 6" id="KW-0645">Protease</keyword>
<comment type="caution">
    <text evidence="8">The sequence shown here is derived from an EMBL/GenBank/DDBJ whole genome shotgun (WGS) entry which is preliminary data.</text>
</comment>
<reference evidence="8 9" key="1">
    <citation type="submission" date="2016-12" db="EMBL/GenBank/DDBJ databases">
        <title>Thioflexothrix psekupsii D3 genome sequencing and assembly.</title>
        <authorList>
            <person name="Fomenkov A."/>
            <person name="Vincze T."/>
            <person name="Grabovich M."/>
            <person name="Anton B.P."/>
            <person name="Dubinina G."/>
            <person name="Orlova M."/>
            <person name="Belousova E."/>
            <person name="Roberts R.J."/>
        </authorList>
    </citation>
    <scope>NUCLEOTIDE SEQUENCE [LARGE SCALE GENOMIC DNA]</scope>
    <source>
        <strain evidence="8">D3</strain>
    </source>
</reference>
<gene>
    <name evidence="8" type="ORF">TPSD3_00840</name>
</gene>
<dbReference type="PANTHER" id="PTHR22726">
    <property type="entry name" value="METALLOENDOPEPTIDASE OMA1"/>
    <property type="match status" value="1"/>
</dbReference>
<dbReference type="Proteomes" id="UP000194798">
    <property type="component" value="Unassembled WGS sequence"/>
</dbReference>
<dbReference type="CDD" id="cd07331">
    <property type="entry name" value="M48C_Oma1_like"/>
    <property type="match status" value="1"/>
</dbReference>
<evidence type="ECO:0000256" key="3">
    <source>
        <dbReference type="ARBA" id="ARBA00022801"/>
    </source>
</evidence>
<dbReference type="GO" id="GO:0016020">
    <property type="term" value="C:membrane"/>
    <property type="evidence" value="ECO:0007669"/>
    <property type="project" value="TreeGrafter"/>
</dbReference>
<keyword evidence="4 6" id="KW-0862">Zinc</keyword>
<keyword evidence="2" id="KW-0479">Metal-binding</keyword>
<dbReference type="GO" id="GO:0051603">
    <property type="term" value="P:proteolysis involved in protein catabolic process"/>
    <property type="evidence" value="ECO:0007669"/>
    <property type="project" value="TreeGrafter"/>
</dbReference>
<keyword evidence="9" id="KW-1185">Reference proteome</keyword>
<dbReference type="AlphaFoldDB" id="A0A251XDK4"/>
<name>A0A251XDK4_9GAMM</name>
<dbReference type="PANTHER" id="PTHR22726:SF24">
    <property type="entry name" value="M48 FAMILY METALLOPEPTIDASE"/>
    <property type="match status" value="1"/>
</dbReference>
<keyword evidence="3 6" id="KW-0378">Hydrolase</keyword>
<dbReference type="GO" id="GO:0004222">
    <property type="term" value="F:metalloendopeptidase activity"/>
    <property type="evidence" value="ECO:0007669"/>
    <property type="project" value="InterPro"/>
</dbReference>
<evidence type="ECO:0000256" key="1">
    <source>
        <dbReference type="ARBA" id="ARBA00022670"/>
    </source>
</evidence>
<proteinExistence type="inferred from homology"/>
<evidence type="ECO:0000313" key="8">
    <source>
        <dbReference type="EMBL" id="OUD16300.1"/>
    </source>
</evidence>
<evidence type="ECO:0000256" key="6">
    <source>
        <dbReference type="RuleBase" id="RU003983"/>
    </source>
</evidence>
<comment type="cofactor">
    <cofactor evidence="6">
        <name>Zn(2+)</name>
        <dbReference type="ChEBI" id="CHEBI:29105"/>
    </cofactor>
    <text evidence="6">Binds 1 zinc ion per subunit.</text>
</comment>
<keyword evidence="5 6" id="KW-0482">Metalloprotease</keyword>
<dbReference type="InterPro" id="IPR001915">
    <property type="entry name" value="Peptidase_M48"/>
</dbReference>